<feature type="compositionally biased region" description="Polar residues" evidence="1">
    <location>
        <begin position="217"/>
        <end position="236"/>
    </location>
</feature>
<evidence type="ECO:0000313" key="3">
    <source>
        <dbReference type="Proteomes" id="UP000033740"/>
    </source>
</evidence>
<dbReference type="CDD" id="cd00090">
    <property type="entry name" value="HTH_ARSR"/>
    <property type="match status" value="1"/>
</dbReference>
<dbReference type="SUPFAM" id="SSF46785">
    <property type="entry name" value="Winged helix' DNA-binding domain"/>
    <property type="match status" value="1"/>
</dbReference>
<name>A0A0F0LR44_9MICO</name>
<feature type="region of interest" description="Disordered" evidence="1">
    <location>
        <begin position="209"/>
        <end position="243"/>
    </location>
</feature>
<dbReference type="AlphaFoldDB" id="A0A0F0LR44"/>
<evidence type="ECO:0000256" key="1">
    <source>
        <dbReference type="SAM" id="MobiDB-lite"/>
    </source>
</evidence>
<sequence length="243" mass="25864">MASAGPVCGPISSYSRVRILHLVQARPHRTIGELCEATALHPNTVREHLQRLIEGGYVVQATEHRTTRGRPRVLYSAATGAPEASSPVAKQKVDDAARRGDLLRRMLQIESSGLGQQAVYQLDALVEHLEESGFEPVIDEDRLTVELTPCPHAAARPEHRPVLCQVHLGLMQGVLAQAGGPLTARCVRSAARPEECTVELDRVGGSRFAIDDRVGSPTGSASAHRTGSRTGSTNAGGSAHGLA</sequence>
<organism evidence="2 3">
    <name type="scientific">Microbacterium azadirachtae</name>
    <dbReference type="NCBI Taxonomy" id="582680"/>
    <lineage>
        <taxon>Bacteria</taxon>
        <taxon>Bacillati</taxon>
        <taxon>Actinomycetota</taxon>
        <taxon>Actinomycetes</taxon>
        <taxon>Micrococcales</taxon>
        <taxon>Microbacteriaceae</taxon>
        <taxon>Microbacterium</taxon>
    </lineage>
</organism>
<gene>
    <name evidence="2" type="ORF">RS86_00592</name>
</gene>
<dbReference type="PATRIC" id="fig|582680.6.peg.609"/>
<reference evidence="2 3" key="1">
    <citation type="submission" date="2015-02" db="EMBL/GenBank/DDBJ databases">
        <title>Draft genome sequences of ten Microbacterium spp. with emphasis on heavy metal contaminated environments.</title>
        <authorList>
            <person name="Corretto E."/>
        </authorList>
    </citation>
    <scope>NUCLEOTIDE SEQUENCE [LARGE SCALE GENOMIC DNA]</scope>
    <source>
        <strain evidence="2 3">ARN176</strain>
    </source>
</reference>
<evidence type="ECO:0000313" key="2">
    <source>
        <dbReference type="EMBL" id="KJL34715.1"/>
    </source>
</evidence>
<dbReference type="Proteomes" id="UP000033740">
    <property type="component" value="Unassembled WGS sequence"/>
</dbReference>
<dbReference type="RefSeq" id="WP_082076526.1">
    <property type="nucleotide sequence ID" value="NZ_JYIX01000025.1"/>
</dbReference>
<keyword evidence="3" id="KW-1185">Reference proteome</keyword>
<dbReference type="InterPro" id="IPR011991">
    <property type="entry name" value="ArsR-like_HTH"/>
</dbReference>
<dbReference type="Gene3D" id="1.10.10.10">
    <property type="entry name" value="Winged helix-like DNA-binding domain superfamily/Winged helix DNA-binding domain"/>
    <property type="match status" value="1"/>
</dbReference>
<accession>A0A0F0LR44</accession>
<comment type="caution">
    <text evidence="2">The sequence shown here is derived from an EMBL/GenBank/DDBJ whole genome shotgun (WGS) entry which is preliminary data.</text>
</comment>
<protein>
    <submittedName>
        <fullName evidence="2">IclR helix-turn-helix domain protein</fullName>
    </submittedName>
</protein>
<dbReference type="InterPro" id="IPR036390">
    <property type="entry name" value="WH_DNA-bd_sf"/>
</dbReference>
<dbReference type="EMBL" id="JYIX01000025">
    <property type="protein sequence ID" value="KJL34715.1"/>
    <property type="molecule type" value="Genomic_DNA"/>
</dbReference>
<dbReference type="STRING" id="582680.RS86_00592"/>
<proteinExistence type="predicted"/>
<dbReference type="Pfam" id="PF13412">
    <property type="entry name" value="HTH_24"/>
    <property type="match status" value="1"/>
</dbReference>
<dbReference type="InterPro" id="IPR036388">
    <property type="entry name" value="WH-like_DNA-bd_sf"/>
</dbReference>